<dbReference type="Pfam" id="PF12728">
    <property type="entry name" value="HTH_17"/>
    <property type="match status" value="1"/>
</dbReference>
<name>A0ABY9XXZ2_9FLAO</name>
<dbReference type="RefSeq" id="WP_415866757.1">
    <property type="nucleotide sequence ID" value="NZ_CP134537.1"/>
</dbReference>
<protein>
    <submittedName>
        <fullName evidence="2">Helix-turn-helix domain-containing protein</fullName>
    </submittedName>
</protein>
<accession>A0ABY9XXZ2</accession>
<evidence type="ECO:0000313" key="2">
    <source>
        <dbReference type="EMBL" id="WNH10499.1"/>
    </source>
</evidence>
<dbReference type="NCBIfam" id="TIGR01764">
    <property type="entry name" value="excise"/>
    <property type="match status" value="1"/>
</dbReference>
<organism evidence="2 3">
    <name type="scientific">Thalassobellus suaedae</name>
    <dbReference type="NCBI Taxonomy" id="3074124"/>
    <lineage>
        <taxon>Bacteria</taxon>
        <taxon>Pseudomonadati</taxon>
        <taxon>Bacteroidota</taxon>
        <taxon>Flavobacteriia</taxon>
        <taxon>Flavobacteriales</taxon>
        <taxon>Flavobacteriaceae</taxon>
        <taxon>Thalassobellus</taxon>
    </lineage>
</organism>
<proteinExistence type="predicted"/>
<sequence length="123" mass="14367">MKQLAPMSSNIEVQRICEHCKQEFTARTTRTKYCSHKCNSRAYKANIKNQKIEASNKETLKTISLPIEELKQKEFLTIAETCQLLSVSRWTIWRKIKNNEIQASKIGSRTIIKRIEIDKLLNL</sequence>
<gene>
    <name evidence="2" type="ORF">RHP51_07540</name>
</gene>
<feature type="domain" description="Helix-turn-helix" evidence="1">
    <location>
        <begin position="75"/>
        <end position="121"/>
    </location>
</feature>
<dbReference type="Proteomes" id="UP001302806">
    <property type="component" value="Chromosome"/>
</dbReference>
<dbReference type="InterPro" id="IPR041657">
    <property type="entry name" value="HTH_17"/>
</dbReference>
<evidence type="ECO:0000313" key="3">
    <source>
        <dbReference type="Proteomes" id="UP001302806"/>
    </source>
</evidence>
<dbReference type="EMBL" id="CP134537">
    <property type="protein sequence ID" value="WNH10499.1"/>
    <property type="molecule type" value="Genomic_DNA"/>
</dbReference>
<reference evidence="2 3" key="1">
    <citation type="submission" date="2023-09" db="EMBL/GenBank/DDBJ databases">
        <title>Thalassobella suaedae gen. nov., sp. nov., a marine bacterium of the family Flavobacteriaceae isolated from a halophyte Suaeda japonica.</title>
        <authorList>
            <person name="Lee S.Y."/>
            <person name="Hwang C.Y."/>
        </authorList>
    </citation>
    <scope>NUCLEOTIDE SEQUENCE [LARGE SCALE GENOMIC DNA]</scope>
    <source>
        <strain evidence="2 3">HL-DH14</strain>
    </source>
</reference>
<dbReference type="InterPro" id="IPR010093">
    <property type="entry name" value="SinI_DNA-bd"/>
</dbReference>
<evidence type="ECO:0000259" key="1">
    <source>
        <dbReference type="Pfam" id="PF12728"/>
    </source>
</evidence>